<dbReference type="GO" id="GO:0004674">
    <property type="term" value="F:protein serine/threonine kinase activity"/>
    <property type="evidence" value="ECO:0007669"/>
    <property type="project" value="UniProtKB-KW"/>
</dbReference>
<keyword evidence="5 11" id="KW-0418">Kinase</keyword>
<dbReference type="Gene3D" id="1.10.510.10">
    <property type="entry name" value="Transferase(Phosphotransferase) domain 1"/>
    <property type="match status" value="1"/>
</dbReference>
<dbReference type="InterPro" id="IPR011009">
    <property type="entry name" value="Kinase-like_dom_sf"/>
</dbReference>
<accession>A0A0M0JMW8</accession>
<dbReference type="EMBL" id="JWZX01002696">
    <property type="protein sequence ID" value="KOO27588.1"/>
    <property type="molecule type" value="Genomic_DNA"/>
</dbReference>
<evidence type="ECO:0000256" key="8">
    <source>
        <dbReference type="ARBA" id="ARBA00048679"/>
    </source>
</evidence>
<feature type="domain" description="Protein kinase" evidence="10">
    <location>
        <begin position="1"/>
        <end position="228"/>
    </location>
</feature>
<feature type="region of interest" description="Disordered" evidence="9">
    <location>
        <begin position="274"/>
        <end position="368"/>
    </location>
</feature>
<evidence type="ECO:0000256" key="9">
    <source>
        <dbReference type="SAM" id="MobiDB-lite"/>
    </source>
</evidence>
<dbReference type="EC" id="2.7.11.1" evidence="1"/>
<dbReference type="SMART" id="SM00220">
    <property type="entry name" value="S_TKc"/>
    <property type="match status" value="1"/>
</dbReference>
<comment type="caution">
    <text evidence="11">The sequence shown here is derived from an EMBL/GenBank/DDBJ whole genome shotgun (WGS) entry which is preliminary data.</text>
</comment>
<dbReference type="OrthoDB" id="248923at2759"/>
<evidence type="ECO:0000256" key="2">
    <source>
        <dbReference type="ARBA" id="ARBA00022527"/>
    </source>
</evidence>
<keyword evidence="6" id="KW-0067">ATP-binding</keyword>
<protein>
    <recommendedName>
        <fullName evidence="1">non-specific serine/threonine protein kinase</fullName>
        <ecNumber evidence="1">2.7.11.1</ecNumber>
    </recommendedName>
</protein>
<keyword evidence="4" id="KW-0547">Nucleotide-binding</keyword>
<dbReference type="GO" id="GO:0005524">
    <property type="term" value="F:ATP binding"/>
    <property type="evidence" value="ECO:0007669"/>
    <property type="project" value="UniProtKB-KW"/>
</dbReference>
<evidence type="ECO:0000256" key="3">
    <source>
        <dbReference type="ARBA" id="ARBA00022679"/>
    </source>
</evidence>
<keyword evidence="12" id="KW-1185">Reference proteome</keyword>
<dbReference type="SUPFAM" id="SSF56112">
    <property type="entry name" value="Protein kinase-like (PK-like)"/>
    <property type="match status" value="1"/>
</dbReference>
<dbReference type="PROSITE" id="PS50011">
    <property type="entry name" value="PROTEIN_KINASE_DOM"/>
    <property type="match status" value="1"/>
</dbReference>
<evidence type="ECO:0000256" key="6">
    <source>
        <dbReference type="ARBA" id="ARBA00022840"/>
    </source>
</evidence>
<dbReference type="InterPro" id="IPR051131">
    <property type="entry name" value="NEK_Ser/Thr_kinase_NIMA"/>
</dbReference>
<evidence type="ECO:0000256" key="7">
    <source>
        <dbReference type="ARBA" id="ARBA00047899"/>
    </source>
</evidence>
<keyword evidence="3" id="KW-0808">Transferase</keyword>
<dbReference type="Proteomes" id="UP000037460">
    <property type="component" value="Unassembled WGS sequence"/>
</dbReference>
<evidence type="ECO:0000313" key="11">
    <source>
        <dbReference type="EMBL" id="KOO27588.1"/>
    </source>
</evidence>
<dbReference type="AlphaFoldDB" id="A0A0M0JMW8"/>
<name>A0A0M0JMW8_9EUKA</name>
<dbReference type="PANTHER" id="PTHR44899:SF3">
    <property type="entry name" value="SERINE_THREONINE-PROTEIN KINASE NEK1"/>
    <property type="match status" value="1"/>
</dbReference>
<feature type="compositionally biased region" description="Low complexity" evidence="9">
    <location>
        <begin position="275"/>
        <end position="309"/>
    </location>
</feature>
<keyword evidence="2" id="KW-0723">Serine/threonine-protein kinase</keyword>
<evidence type="ECO:0000256" key="5">
    <source>
        <dbReference type="ARBA" id="ARBA00022777"/>
    </source>
</evidence>
<reference evidence="12" key="1">
    <citation type="journal article" date="2015" name="PLoS Genet.">
        <title>Genome Sequence and Transcriptome Analyses of Chrysochromulina tobin: Metabolic Tools for Enhanced Algal Fitness in the Prominent Order Prymnesiales (Haptophyceae).</title>
        <authorList>
            <person name="Hovde B.T."/>
            <person name="Deodato C.R."/>
            <person name="Hunsperger H.M."/>
            <person name="Ryken S.A."/>
            <person name="Yost W."/>
            <person name="Jha R.K."/>
            <person name="Patterson J."/>
            <person name="Monnat R.J. Jr."/>
            <person name="Barlow S.B."/>
            <person name="Starkenburg S.R."/>
            <person name="Cattolico R.A."/>
        </authorList>
    </citation>
    <scope>NUCLEOTIDE SEQUENCE</scope>
    <source>
        <strain evidence="12">CCMP291</strain>
    </source>
</reference>
<feature type="compositionally biased region" description="Basic and acidic residues" evidence="9">
    <location>
        <begin position="329"/>
        <end position="342"/>
    </location>
</feature>
<dbReference type="PANTHER" id="PTHR44899">
    <property type="entry name" value="CAMK FAMILY PROTEIN KINASE"/>
    <property type="match status" value="1"/>
</dbReference>
<sequence length="368" mass="39123">MTEEKVAMESSALERLHHPNIIRWFAMFTETRDDGPTMMCILMEYANGGDLAALLARRWWDATRNGQHQLSETQLMDWFVQLVAGLAYAHSKRVLHRDLKPENVFVTLDGSCKIGDFGISRVLETSGDLAQTAVGSPVYLSPEIVKGAQYDYRSDVWSLGVTLYKMATNSFPFEASNLAQLALKIAAGSYPPLPPGYSPNLHHLVAVMLQIDPERRADMGGVSDHPFVRENVARRATSAASTLATSGSQLDRPAKRDRGDFLEVLAVVESKDVAKAAPTAASSAPGTAPIASNGAAAAATRAPSPTIPRSGSASRIPAPPRRKSTTPRPPDDNGEPKGDGGKHAVTGASTGDGAGRHAITNGASVASS</sequence>
<comment type="catalytic activity">
    <reaction evidence="8">
        <text>L-seryl-[protein] + ATP = O-phospho-L-seryl-[protein] + ADP + H(+)</text>
        <dbReference type="Rhea" id="RHEA:17989"/>
        <dbReference type="Rhea" id="RHEA-COMP:9863"/>
        <dbReference type="Rhea" id="RHEA-COMP:11604"/>
        <dbReference type="ChEBI" id="CHEBI:15378"/>
        <dbReference type="ChEBI" id="CHEBI:29999"/>
        <dbReference type="ChEBI" id="CHEBI:30616"/>
        <dbReference type="ChEBI" id="CHEBI:83421"/>
        <dbReference type="ChEBI" id="CHEBI:456216"/>
        <dbReference type="EC" id="2.7.11.1"/>
    </reaction>
</comment>
<dbReference type="InterPro" id="IPR008271">
    <property type="entry name" value="Ser/Thr_kinase_AS"/>
</dbReference>
<evidence type="ECO:0000256" key="4">
    <source>
        <dbReference type="ARBA" id="ARBA00022741"/>
    </source>
</evidence>
<gene>
    <name evidence="11" type="ORF">Ctob_002622</name>
</gene>
<evidence type="ECO:0000313" key="12">
    <source>
        <dbReference type="Proteomes" id="UP000037460"/>
    </source>
</evidence>
<proteinExistence type="predicted"/>
<organism evidence="11 12">
    <name type="scientific">Chrysochromulina tobinii</name>
    <dbReference type="NCBI Taxonomy" id="1460289"/>
    <lineage>
        <taxon>Eukaryota</taxon>
        <taxon>Haptista</taxon>
        <taxon>Haptophyta</taxon>
        <taxon>Prymnesiophyceae</taxon>
        <taxon>Prymnesiales</taxon>
        <taxon>Chrysochromulinaceae</taxon>
        <taxon>Chrysochromulina</taxon>
    </lineage>
</organism>
<evidence type="ECO:0000259" key="10">
    <source>
        <dbReference type="PROSITE" id="PS50011"/>
    </source>
</evidence>
<dbReference type="Pfam" id="PF00069">
    <property type="entry name" value="Pkinase"/>
    <property type="match status" value="1"/>
</dbReference>
<dbReference type="PROSITE" id="PS00108">
    <property type="entry name" value="PROTEIN_KINASE_ST"/>
    <property type="match status" value="1"/>
</dbReference>
<comment type="catalytic activity">
    <reaction evidence="7">
        <text>L-threonyl-[protein] + ATP = O-phospho-L-threonyl-[protein] + ADP + H(+)</text>
        <dbReference type="Rhea" id="RHEA:46608"/>
        <dbReference type="Rhea" id="RHEA-COMP:11060"/>
        <dbReference type="Rhea" id="RHEA-COMP:11605"/>
        <dbReference type="ChEBI" id="CHEBI:15378"/>
        <dbReference type="ChEBI" id="CHEBI:30013"/>
        <dbReference type="ChEBI" id="CHEBI:30616"/>
        <dbReference type="ChEBI" id="CHEBI:61977"/>
        <dbReference type="ChEBI" id="CHEBI:456216"/>
        <dbReference type="EC" id="2.7.11.1"/>
    </reaction>
</comment>
<evidence type="ECO:0000256" key="1">
    <source>
        <dbReference type="ARBA" id="ARBA00012513"/>
    </source>
</evidence>
<dbReference type="InterPro" id="IPR000719">
    <property type="entry name" value="Prot_kinase_dom"/>
</dbReference>